<keyword evidence="22" id="KW-1185">Reference proteome</keyword>
<dbReference type="GO" id="GO:0003723">
    <property type="term" value="F:RNA binding"/>
    <property type="evidence" value="ECO:0007669"/>
    <property type="project" value="UniProtKB-KW"/>
</dbReference>
<keyword evidence="3" id="KW-0808">Transferase</keyword>
<evidence type="ECO:0000256" key="13">
    <source>
        <dbReference type="ARBA" id="ARBA00022918"/>
    </source>
</evidence>
<dbReference type="GO" id="GO:0003677">
    <property type="term" value="F:DNA binding"/>
    <property type="evidence" value="ECO:0007669"/>
    <property type="project" value="UniProtKB-KW"/>
</dbReference>
<dbReference type="InterPro" id="IPR043502">
    <property type="entry name" value="DNA/RNA_pol_sf"/>
</dbReference>
<evidence type="ECO:0000259" key="19">
    <source>
        <dbReference type="PROSITE" id="PS50013"/>
    </source>
</evidence>
<keyword evidence="10" id="KW-0460">Magnesium</keyword>
<dbReference type="AlphaFoldDB" id="A0A2G8SEY0"/>
<evidence type="ECO:0000256" key="15">
    <source>
        <dbReference type="ARBA" id="ARBA00023125"/>
    </source>
</evidence>
<evidence type="ECO:0000256" key="11">
    <source>
        <dbReference type="ARBA" id="ARBA00022884"/>
    </source>
</evidence>
<evidence type="ECO:0000256" key="4">
    <source>
        <dbReference type="ARBA" id="ARBA00022695"/>
    </source>
</evidence>
<evidence type="ECO:0000256" key="14">
    <source>
        <dbReference type="ARBA" id="ARBA00022932"/>
    </source>
</evidence>
<evidence type="ECO:0000256" key="18">
    <source>
        <dbReference type="SAM" id="MobiDB-lite"/>
    </source>
</evidence>
<keyword evidence="11" id="KW-0694">RNA-binding</keyword>
<dbReference type="PROSITE" id="PS00598">
    <property type="entry name" value="CHROMO_1"/>
    <property type="match status" value="1"/>
</dbReference>
<dbReference type="SMART" id="SM00298">
    <property type="entry name" value="CHROMO"/>
    <property type="match status" value="1"/>
</dbReference>
<evidence type="ECO:0000256" key="3">
    <source>
        <dbReference type="ARBA" id="ARBA00022679"/>
    </source>
</evidence>
<dbReference type="InterPro" id="IPR041588">
    <property type="entry name" value="Integrase_H2C2"/>
</dbReference>
<name>A0A2G8SEY0_9APHY</name>
<dbReference type="STRING" id="1077348.A0A2G8SEY0"/>
<dbReference type="EMBL" id="AYKW01000011">
    <property type="protein sequence ID" value="PIL32326.1"/>
    <property type="molecule type" value="Genomic_DNA"/>
</dbReference>
<evidence type="ECO:0000259" key="20">
    <source>
        <dbReference type="PROSITE" id="PS50994"/>
    </source>
</evidence>
<dbReference type="SUPFAM" id="SSF53098">
    <property type="entry name" value="Ribonuclease H-like"/>
    <property type="match status" value="1"/>
</dbReference>
<keyword evidence="13" id="KW-0695">RNA-directed DNA polymerase</keyword>
<evidence type="ECO:0000256" key="16">
    <source>
        <dbReference type="ARBA" id="ARBA00023172"/>
    </source>
</evidence>
<dbReference type="InterPro" id="IPR000953">
    <property type="entry name" value="Chromo/chromo_shadow_dom"/>
</dbReference>
<dbReference type="InterPro" id="IPR036397">
    <property type="entry name" value="RNaseH_sf"/>
</dbReference>
<dbReference type="GO" id="GO:0046872">
    <property type="term" value="F:metal ion binding"/>
    <property type="evidence" value="ECO:0007669"/>
    <property type="project" value="UniProtKB-KW"/>
</dbReference>
<keyword evidence="9" id="KW-0378">Hydrolase</keyword>
<dbReference type="GO" id="GO:0006508">
    <property type="term" value="P:proteolysis"/>
    <property type="evidence" value="ECO:0007669"/>
    <property type="project" value="UniProtKB-KW"/>
</dbReference>
<dbReference type="GO" id="GO:0004190">
    <property type="term" value="F:aspartic-type endopeptidase activity"/>
    <property type="evidence" value="ECO:0007669"/>
    <property type="project" value="UniProtKB-KW"/>
</dbReference>
<organism evidence="21 22">
    <name type="scientific">Ganoderma sinense ZZ0214-1</name>
    <dbReference type="NCBI Taxonomy" id="1077348"/>
    <lineage>
        <taxon>Eukaryota</taxon>
        <taxon>Fungi</taxon>
        <taxon>Dikarya</taxon>
        <taxon>Basidiomycota</taxon>
        <taxon>Agaricomycotina</taxon>
        <taxon>Agaricomycetes</taxon>
        <taxon>Polyporales</taxon>
        <taxon>Polyporaceae</taxon>
        <taxon>Ganoderma</taxon>
    </lineage>
</organism>
<reference evidence="21 22" key="1">
    <citation type="journal article" date="2015" name="Sci. Rep.">
        <title>Chromosome-level genome map provides insights into diverse defense mechanisms in the medicinal fungus Ganoderma sinense.</title>
        <authorList>
            <person name="Zhu Y."/>
            <person name="Xu J."/>
            <person name="Sun C."/>
            <person name="Zhou S."/>
            <person name="Xu H."/>
            <person name="Nelson D.R."/>
            <person name="Qian J."/>
            <person name="Song J."/>
            <person name="Luo H."/>
            <person name="Xiang L."/>
            <person name="Li Y."/>
            <person name="Xu Z."/>
            <person name="Ji A."/>
            <person name="Wang L."/>
            <person name="Lu S."/>
            <person name="Hayward A."/>
            <person name="Sun W."/>
            <person name="Li X."/>
            <person name="Schwartz D.C."/>
            <person name="Wang Y."/>
            <person name="Chen S."/>
        </authorList>
    </citation>
    <scope>NUCLEOTIDE SEQUENCE [LARGE SCALE GENOMIC DNA]</scope>
    <source>
        <strain evidence="21 22">ZZ0214-1</strain>
    </source>
</reference>
<dbReference type="Gene3D" id="2.40.50.40">
    <property type="match status" value="1"/>
</dbReference>
<proteinExistence type="predicted"/>
<evidence type="ECO:0000313" key="22">
    <source>
        <dbReference type="Proteomes" id="UP000230002"/>
    </source>
</evidence>
<keyword evidence="7" id="KW-0064">Aspartyl protease</keyword>
<dbReference type="FunFam" id="3.10.20.370:FF:000001">
    <property type="entry name" value="Retrovirus-related Pol polyprotein from transposon 17.6-like protein"/>
    <property type="match status" value="1"/>
</dbReference>
<dbReference type="GO" id="GO:0005634">
    <property type="term" value="C:nucleus"/>
    <property type="evidence" value="ECO:0007669"/>
    <property type="project" value="UniProtKB-SubCell"/>
</dbReference>
<dbReference type="CDD" id="cd00024">
    <property type="entry name" value="CD_CSD"/>
    <property type="match status" value="1"/>
</dbReference>
<keyword evidence="4" id="KW-0548">Nucleotidyltransferase</keyword>
<feature type="region of interest" description="Disordered" evidence="18">
    <location>
        <begin position="690"/>
        <end position="715"/>
    </location>
</feature>
<dbReference type="PANTHER" id="PTHR37984">
    <property type="entry name" value="PROTEIN CBG26694"/>
    <property type="match status" value="1"/>
</dbReference>
<dbReference type="InterPro" id="IPR041373">
    <property type="entry name" value="RT_RNaseH"/>
</dbReference>
<evidence type="ECO:0000256" key="6">
    <source>
        <dbReference type="ARBA" id="ARBA00022723"/>
    </source>
</evidence>
<dbReference type="Pfam" id="PF17917">
    <property type="entry name" value="RT_RNaseH"/>
    <property type="match status" value="1"/>
</dbReference>
<dbReference type="CDD" id="cd09274">
    <property type="entry name" value="RNase_HI_RT_Ty3"/>
    <property type="match status" value="1"/>
</dbReference>
<evidence type="ECO:0000256" key="8">
    <source>
        <dbReference type="ARBA" id="ARBA00022759"/>
    </source>
</evidence>
<dbReference type="Gene3D" id="1.10.340.70">
    <property type="match status" value="1"/>
</dbReference>
<dbReference type="GO" id="GO:0006310">
    <property type="term" value="P:DNA recombination"/>
    <property type="evidence" value="ECO:0007669"/>
    <property type="project" value="UniProtKB-KW"/>
</dbReference>
<protein>
    <submittedName>
        <fullName evidence="21">Uncharacterized protein</fullName>
    </submittedName>
</protein>
<dbReference type="Pfam" id="PF17921">
    <property type="entry name" value="Integrase_H2C2"/>
    <property type="match status" value="1"/>
</dbReference>
<dbReference type="SUPFAM" id="SSF56672">
    <property type="entry name" value="DNA/RNA polymerases"/>
    <property type="match status" value="1"/>
</dbReference>
<dbReference type="OrthoDB" id="2446696at2759"/>
<evidence type="ECO:0000256" key="7">
    <source>
        <dbReference type="ARBA" id="ARBA00022750"/>
    </source>
</evidence>
<dbReference type="GO" id="GO:0004519">
    <property type="term" value="F:endonuclease activity"/>
    <property type="evidence" value="ECO:0007669"/>
    <property type="project" value="UniProtKB-KW"/>
</dbReference>
<dbReference type="InterPro" id="IPR023779">
    <property type="entry name" value="Chromodomain_CS"/>
</dbReference>
<evidence type="ECO:0000256" key="2">
    <source>
        <dbReference type="ARBA" id="ARBA00022670"/>
    </source>
</evidence>
<feature type="domain" description="Chromo" evidence="19">
    <location>
        <begin position="615"/>
        <end position="674"/>
    </location>
</feature>
<dbReference type="GO" id="GO:0003887">
    <property type="term" value="F:DNA-directed DNA polymerase activity"/>
    <property type="evidence" value="ECO:0007669"/>
    <property type="project" value="UniProtKB-KW"/>
</dbReference>
<dbReference type="Pfam" id="PF00385">
    <property type="entry name" value="Chromo"/>
    <property type="match status" value="1"/>
</dbReference>
<evidence type="ECO:0000256" key="5">
    <source>
        <dbReference type="ARBA" id="ARBA00022722"/>
    </source>
</evidence>
<keyword evidence="17" id="KW-0539">Nucleus</keyword>
<dbReference type="Gene3D" id="3.30.420.10">
    <property type="entry name" value="Ribonuclease H-like superfamily/Ribonuclease H"/>
    <property type="match status" value="1"/>
</dbReference>
<evidence type="ECO:0000256" key="12">
    <source>
        <dbReference type="ARBA" id="ARBA00022908"/>
    </source>
</evidence>
<dbReference type="GO" id="GO:0006338">
    <property type="term" value="P:chromatin remodeling"/>
    <property type="evidence" value="ECO:0007669"/>
    <property type="project" value="UniProtKB-ARBA"/>
</dbReference>
<evidence type="ECO:0000256" key="1">
    <source>
        <dbReference type="ARBA" id="ARBA00004123"/>
    </source>
</evidence>
<evidence type="ECO:0000313" key="21">
    <source>
        <dbReference type="EMBL" id="PIL32326.1"/>
    </source>
</evidence>
<dbReference type="Proteomes" id="UP000230002">
    <property type="component" value="Unassembled WGS sequence"/>
</dbReference>
<dbReference type="InterPro" id="IPR016197">
    <property type="entry name" value="Chromo-like_dom_sf"/>
</dbReference>
<dbReference type="InterPro" id="IPR023780">
    <property type="entry name" value="Chromo_domain"/>
</dbReference>
<dbReference type="GO" id="GO:0015074">
    <property type="term" value="P:DNA integration"/>
    <property type="evidence" value="ECO:0007669"/>
    <property type="project" value="UniProtKB-KW"/>
</dbReference>
<keyword evidence="6" id="KW-0479">Metal-binding</keyword>
<dbReference type="GO" id="GO:0003964">
    <property type="term" value="F:RNA-directed DNA polymerase activity"/>
    <property type="evidence" value="ECO:0007669"/>
    <property type="project" value="UniProtKB-KW"/>
</dbReference>
<evidence type="ECO:0000256" key="9">
    <source>
        <dbReference type="ARBA" id="ARBA00022801"/>
    </source>
</evidence>
<keyword evidence="12" id="KW-0229">DNA integration</keyword>
<dbReference type="InterPro" id="IPR050951">
    <property type="entry name" value="Retrovirus_Pol_polyprotein"/>
</dbReference>
<dbReference type="Pfam" id="PF24626">
    <property type="entry name" value="SH3_Tf2-1"/>
    <property type="match status" value="1"/>
</dbReference>
<sequence length="715" mass="82101">MAQRLAFQSLKDAFTQEPILTTWAPDRPTRVEVDASGFATGGVLLQKLEDGLWHPIAYRSQSMAEAERNYEIYDREMLGIVRALEDWRHYLEGLPEPFDIVTDHRNLEYWQTAQNLSRRQARWSLYLSRFDFRLSHKPGTTNTQADPLSRLSIHQVTDAEDNRNQIVLGPERFATLAASSMEETDMDALERDIKVATDREPKVTWALNILKERGPHKLSNGLLEWEERDGLIYHKGRIYIPRDRDLRKQIVRLCHDTVTAGHPGRQGTMELVSRLYWWPKMRGFIDGYVTGCDTCQRHKPARHPRAVLQPHDVPEGPWQTMGVDLITGLPLVDGFDAIIVYSDHYTKQVHVLPTTTDVDAAGIADIHYREIFRLHGIPTKVVSDRGPQFAARFMHALYTKLGITRALTTAYHPQSNGQTERANQEVEKHLRLFSNARHDDWVKYLPTAEFVLNSRVHTAHGMTPFEILYGYQPDFTIPMGPPTKFPALNERLQTLRDVRKEADAALRMEKARMKHTFEAGKPPPHVFQPGDKVWLSSKDIPLTSGTRKLAPRQLGPYEVLERTGNLTYRLQLPLSMKQRHAVVHVDRLSPWRGNPINGEEPPPPAPVEVDNVLENEVEAILDSRKYNNQFQYLVKWKGEHHGHDSWEPVHNITHCDELVADFHRQHPNAPRRLAASVFATLPWQDLRNFTTGDGTDLEWESGRRPGRRSIADDDP</sequence>
<keyword evidence="8" id="KW-0255">Endonuclease</keyword>
<comment type="subcellular location">
    <subcellularLocation>
        <location evidence="1">Nucleus</location>
    </subcellularLocation>
</comment>
<keyword evidence="16" id="KW-0233">DNA recombination</keyword>
<feature type="domain" description="Integrase catalytic" evidence="20">
    <location>
        <begin position="313"/>
        <end position="472"/>
    </location>
</feature>
<dbReference type="PROSITE" id="PS50013">
    <property type="entry name" value="CHROMO_2"/>
    <property type="match status" value="1"/>
</dbReference>
<dbReference type="InterPro" id="IPR001584">
    <property type="entry name" value="Integrase_cat-core"/>
</dbReference>
<dbReference type="InterPro" id="IPR056924">
    <property type="entry name" value="SH3_Tf2-1"/>
</dbReference>
<dbReference type="SUPFAM" id="SSF54160">
    <property type="entry name" value="Chromo domain-like"/>
    <property type="match status" value="1"/>
</dbReference>
<gene>
    <name evidence="21" type="ORF">GSI_05572</name>
</gene>
<evidence type="ECO:0000256" key="10">
    <source>
        <dbReference type="ARBA" id="ARBA00022842"/>
    </source>
</evidence>
<keyword evidence="5" id="KW-0540">Nuclease</keyword>
<evidence type="ECO:0000256" key="17">
    <source>
        <dbReference type="ARBA" id="ARBA00023242"/>
    </source>
</evidence>
<dbReference type="PANTHER" id="PTHR37984:SF5">
    <property type="entry name" value="PROTEIN NYNRIN-LIKE"/>
    <property type="match status" value="1"/>
</dbReference>
<dbReference type="InterPro" id="IPR012337">
    <property type="entry name" value="RNaseH-like_sf"/>
</dbReference>
<comment type="caution">
    <text evidence="21">The sequence shown here is derived from an EMBL/GenBank/DDBJ whole genome shotgun (WGS) entry which is preliminary data.</text>
</comment>
<keyword evidence="14" id="KW-0239">DNA-directed DNA polymerase</keyword>
<dbReference type="PROSITE" id="PS50994">
    <property type="entry name" value="INTEGRASE"/>
    <property type="match status" value="1"/>
</dbReference>
<keyword evidence="2" id="KW-0645">Protease</keyword>
<accession>A0A2G8SEY0</accession>
<keyword evidence="15" id="KW-0238">DNA-binding</keyword>